<evidence type="ECO:0000256" key="1">
    <source>
        <dbReference type="SAM" id="MobiDB-lite"/>
    </source>
</evidence>
<reference evidence="2 3" key="1">
    <citation type="submission" date="2014-02" db="EMBL/GenBank/DDBJ databases">
        <title>The genome sequence of Colletotrichum nymphaeae SA-01.</title>
        <authorList>
            <person name="Baroncelli R."/>
            <person name="Thon M.R."/>
        </authorList>
    </citation>
    <scope>NUCLEOTIDE SEQUENCE [LARGE SCALE GENOMIC DNA]</scope>
    <source>
        <strain evidence="2 3">SA-01</strain>
    </source>
</reference>
<dbReference type="Proteomes" id="UP000070054">
    <property type="component" value="Unassembled WGS sequence"/>
</dbReference>
<dbReference type="AlphaFoldDB" id="A0A135RW87"/>
<comment type="caution">
    <text evidence="2">The sequence shown here is derived from an EMBL/GenBank/DDBJ whole genome shotgun (WGS) entry which is preliminary data.</text>
</comment>
<organism evidence="2 3">
    <name type="scientific">Colletotrichum nymphaeae SA-01</name>
    <dbReference type="NCBI Taxonomy" id="1460502"/>
    <lineage>
        <taxon>Eukaryota</taxon>
        <taxon>Fungi</taxon>
        <taxon>Dikarya</taxon>
        <taxon>Ascomycota</taxon>
        <taxon>Pezizomycotina</taxon>
        <taxon>Sordariomycetes</taxon>
        <taxon>Hypocreomycetidae</taxon>
        <taxon>Glomerellales</taxon>
        <taxon>Glomerellaceae</taxon>
        <taxon>Colletotrichum</taxon>
        <taxon>Colletotrichum acutatum species complex</taxon>
    </lineage>
</organism>
<feature type="compositionally biased region" description="Basic and acidic residues" evidence="1">
    <location>
        <begin position="19"/>
        <end position="29"/>
    </location>
</feature>
<gene>
    <name evidence="2" type="ORF">CNYM01_12236</name>
</gene>
<dbReference type="EMBL" id="JEMN01001744">
    <property type="protein sequence ID" value="KXH27970.1"/>
    <property type="molecule type" value="Genomic_DNA"/>
</dbReference>
<feature type="region of interest" description="Disordered" evidence="1">
    <location>
        <begin position="224"/>
        <end position="243"/>
    </location>
</feature>
<name>A0A135RW87_9PEZI</name>
<dbReference type="OrthoDB" id="10489325at2759"/>
<proteinExistence type="predicted"/>
<evidence type="ECO:0000313" key="2">
    <source>
        <dbReference type="EMBL" id="KXH27970.1"/>
    </source>
</evidence>
<feature type="compositionally biased region" description="Basic and acidic residues" evidence="1">
    <location>
        <begin position="38"/>
        <end position="63"/>
    </location>
</feature>
<keyword evidence="3" id="KW-1185">Reference proteome</keyword>
<sequence>MNDRGEAASAGVTEQATGQEERNEWEWKQTKAGAGHRAGGEERVGMEADQGRSRRKAGKDDEKQVVFHSSTSQVSVYTVQRTDSLKFWTWKAPQVRMEGRRGEKAQRDDNSCSLKRKWACPGCEKGGRGRSLRRMENGDFCTSYGVLLRIGSGSGRMSGKGCFRDSTLDTRHSSQIRGLKAGPDFCAAMVDGGYAAAPVSRQLSSNGKNHVLYLHQLIFNKEKERNKEEEKKKKKKKKKEEGSSAIRLWRWGRGLFDTRLLISLARKTKQTAAVRNARSKVTPKELPDP</sequence>
<feature type="region of interest" description="Disordered" evidence="1">
    <location>
        <begin position="1"/>
        <end position="63"/>
    </location>
</feature>
<evidence type="ECO:0000313" key="3">
    <source>
        <dbReference type="Proteomes" id="UP000070054"/>
    </source>
</evidence>
<protein>
    <submittedName>
        <fullName evidence="2">Uncharacterized protein</fullName>
    </submittedName>
</protein>
<accession>A0A135RW87</accession>